<dbReference type="Pfam" id="PF02311">
    <property type="entry name" value="AraC_binding"/>
    <property type="match status" value="1"/>
</dbReference>
<keyword evidence="1" id="KW-0805">Transcription regulation</keyword>
<dbReference type="SUPFAM" id="SSF46689">
    <property type="entry name" value="Homeodomain-like"/>
    <property type="match status" value="2"/>
</dbReference>
<proteinExistence type="predicted"/>
<gene>
    <name evidence="5" type="ORF">OCV47_11340</name>
</gene>
<evidence type="ECO:0000256" key="2">
    <source>
        <dbReference type="ARBA" id="ARBA00023125"/>
    </source>
</evidence>
<evidence type="ECO:0000313" key="5">
    <source>
        <dbReference type="EMBL" id="MCU6725933.1"/>
    </source>
</evidence>
<dbReference type="InterPro" id="IPR037923">
    <property type="entry name" value="HTH-like"/>
</dbReference>
<dbReference type="Gene3D" id="1.10.10.60">
    <property type="entry name" value="Homeodomain-like"/>
    <property type="match status" value="2"/>
</dbReference>
<evidence type="ECO:0000256" key="3">
    <source>
        <dbReference type="ARBA" id="ARBA00023163"/>
    </source>
</evidence>
<dbReference type="SMART" id="SM00342">
    <property type="entry name" value="HTH_ARAC"/>
    <property type="match status" value="1"/>
</dbReference>
<evidence type="ECO:0000313" key="6">
    <source>
        <dbReference type="Proteomes" id="UP001652338"/>
    </source>
</evidence>
<name>A0ABT2SN66_9FIRM</name>
<keyword evidence="3" id="KW-0804">Transcription</keyword>
<dbReference type="PROSITE" id="PS01124">
    <property type="entry name" value="HTH_ARAC_FAMILY_2"/>
    <property type="match status" value="1"/>
</dbReference>
<dbReference type="PROSITE" id="PS00041">
    <property type="entry name" value="HTH_ARAC_FAMILY_1"/>
    <property type="match status" value="1"/>
</dbReference>
<evidence type="ECO:0000256" key="1">
    <source>
        <dbReference type="ARBA" id="ARBA00023015"/>
    </source>
</evidence>
<comment type="caution">
    <text evidence="5">The sequence shown here is derived from an EMBL/GenBank/DDBJ whole genome shotgun (WGS) entry which is preliminary data.</text>
</comment>
<dbReference type="RefSeq" id="WP_262655174.1">
    <property type="nucleotide sequence ID" value="NZ_JAOQKE010000015.1"/>
</dbReference>
<dbReference type="Pfam" id="PF12833">
    <property type="entry name" value="HTH_18"/>
    <property type="match status" value="1"/>
</dbReference>
<dbReference type="InterPro" id="IPR018060">
    <property type="entry name" value="HTH_AraC"/>
</dbReference>
<feature type="domain" description="HTH araC/xylS-type" evidence="4">
    <location>
        <begin position="205"/>
        <end position="303"/>
    </location>
</feature>
<dbReference type="InterPro" id="IPR009057">
    <property type="entry name" value="Homeodomain-like_sf"/>
</dbReference>
<dbReference type="SUPFAM" id="SSF51215">
    <property type="entry name" value="Regulatory protein AraC"/>
    <property type="match status" value="1"/>
</dbReference>
<dbReference type="InterPro" id="IPR003313">
    <property type="entry name" value="AraC-bd"/>
</dbReference>
<organism evidence="5 6">
    <name type="scientific">Muricoprocola aceti</name>
    <dbReference type="NCBI Taxonomy" id="2981772"/>
    <lineage>
        <taxon>Bacteria</taxon>
        <taxon>Bacillati</taxon>
        <taxon>Bacillota</taxon>
        <taxon>Clostridia</taxon>
        <taxon>Lachnospirales</taxon>
        <taxon>Lachnospiraceae</taxon>
        <taxon>Muricoprocola</taxon>
    </lineage>
</organism>
<dbReference type="Gene3D" id="2.60.120.10">
    <property type="entry name" value="Jelly Rolls"/>
    <property type="match status" value="1"/>
</dbReference>
<accession>A0ABT2SN66</accession>
<dbReference type="EMBL" id="JAOQKE010000015">
    <property type="protein sequence ID" value="MCU6725933.1"/>
    <property type="molecule type" value="Genomic_DNA"/>
</dbReference>
<dbReference type="PANTHER" id="PTHR43280">
    <property type="entry name" value="ARAC-FAMILY TRANSCRIPTIONAL REGULATOR"/>
    <property type="match status" value="1"/>
</dbReference>
<sequence length="305" mass="35760">MKQKNSTIVLTSQIGRANVDETMKELETHGSFELPVETYTDNCEIFRSLYNHWHREMEIICIDQGKGLARLNRETIRLKKGDLLIVNSGVIHGIKSDSRNILYYRSVVFDLNFLSGSAGDICQEMVISLLMENKAEFTHLITDTAEHYEQLYHLFCEIHQCHNEKKPYYYIHLKALFYEFFYEMFTGNYIITTDTEQNRNLLSVKKVLEYISIHYREPLSVKELSGISNYSEFYFMKLFKQYIGKTAAAYLNDYRLEKAKSLLLHTDNSVTDIATEAGFNNTSYFIKKFQEANQISPHKFRKKMS</sequence>
<protein>
    <submittedName>
        <fullName evidence="5">AraC family transcriptional regulator</fullName>
    </submittedName>
</protein>
<keyword evidence="6" id="KW-1185">Reference proteome</keyword>
<dbReference type="InterPro" id="IPR014710">
    <property type="entry name" value="RmlC-like_jellyroll"/>
</dbReference>
<dbReference type="PANTHER" id="PTHR43280:SF28">
    <property type="entry name" value="HTH-TYPE TRANSCRIPTIONAL ACTIVATOR RHAS"/>
    <property type="match status" value="1"/>
</dbReference>
<dbReference type="Proteomes" id="UP001652338">
    <property type="component" value="Unassembled WGS sequence"/>
</dbReference>
<reference evidence="5 6" key="1">
    <citation type="journal article" date="2021" name="ISME Commun">
        <title>Automated analysis of genomic sequences facilitates high-throughput and comprehensive description of bacteria.</title>
        <authorList>
            <person name="Hitch T.C.A."/>
        </authorList>
    </citation>
    <scope>NUCLEOTIDE SEQUENCE [LARGE SCALE GENOMIC DNA]</scope>
    <source>
        <strain evidence="5 6">Sanger_29</strain>
    </source>
</reference>
<dbReference type="InterPro" id="IPR018062">
    <property type="entry name" value="HTH_AraC-typ_CS"/>
</dbReference>
<evidence type="ECO:0000259" key="4">
    <source>
        <dbReference type="PROSITE" id="PS01124"/>
    </source>
</evidence>
<keyword evidence="2" id="KW-0238">DNA-binding</keyword>